<reference evidence="2 3" key="1">
    <citation type="submission" date="2018-06" db="EMBL/GenBank/DDBJ databases">
        <title>A transcriptomic atlas of mushroom development highlights an independent origin of complex multicellularity.</title>
        <authorList>
            <consortium name="DOE Joint Genome Institute"/>
            <person name="Krizsan K."/>
            <person name="Almasi E."/>
            <person name="Merenyi Z."/>
            <person name="Sahu N."/>
            <person name="Viragh M."/>
            <person name="Koszo T."/>
            <person name="Mondo S."/>
            <person name="Kiss B."/>
            <person name="Balint B."/>
            <person name="Kues U."/>
            <person name="Barry K."/>
            <person name="Hegedus J.C."/>
            <person name="Henrissat B."/>
            <person name="Johnson J."/>
            <person name="Lipzen A."/>
            <person name="Ohm R."/>
            <person name="Nagy I."/>
            <person name="Pangilinan J."/>
            <person name="Yan J."/>
            <person name="Xiong Y."/>
            <person name="Grigoriev I.V."/>
            <person name="Hibbett D.S."/>
            <person name="Nagy L.G."/>
        </authorList>
    </citation>
    <scope>NUCLEOTIDE SEQUENCE [LARGE SCALE GENOMIC DNA]</scope>
    <source>
        <strain evidence="2 3">SZMC22713</strain>
    </source>
</reference>
<accession>A0A4Y7PSB2</accession>
<organism evidence="2 3">
    <name type="scientific">Rickenella mellea</name>
    <dbReference type="NCBI Taxonomy" id="50990"/>
    <lineage>
        <taxon>Eukaryota</taxon>
        <taxon>Fungi</taxon>
        <taxon>Dikarya</taxon>
        <taxon>Basidiomycota</taxon>
        <taxon>Agaricomycotina</taxon>
        <taxon>Agaricomycetes</taxon>
        <taxon>Hymenochaetales</taxon>
        <taxon>Rickenellaceae</taxon>
        <taxon>Rickenella</taxon>
    </lineage>
</organism>
<evidence type="ECO:0000313" key="2">
    <source>
        <dbReference type="EMBL" id="TDL18065.1"/>
    </source>
</evidence>
<protein>
    <submittedName>
        <fullName evidence="2">Uncharacterized protein</fullName>
    </submittedName>
</protein>
<dbReference type="VEuPathDB" id="FungiDB:BD410DRAFT_901117"/>
<dbReference type="Proteomes" id="UP000294933">
    <property type="component" value="Unassembled WGS sequence"/>
</dbReference>
<feature type="signal peptide" evidence="1">
    <location>
        <begin position="1"/>
        <end position="19"/>
    </location>
</feature>
<dbReference type="EMBL" id="ML170213">
    <property type="protein sequence ID" value="TDL18065.1"/>
    <property type="molecule type" value="Genomic_DNA"/>
</dbReference>
<evidence type="ECO:0000256" key="1">
    <source>
        <dbReference type="SAM" id="SignalP"/>
    </source>
</evidence>
<keyword evidence="1" id="KW-0732">Signal</keyword>
<dbReference type="AlphaFoldDB" id="A0A4Y7PSB2"/>
<gene>
    <name evidence="2" type="ORF">BD410DRAFT_901117</name>
</gene>
<feature type="chain" id="PRO_5021385011" evidence="1">
    <location>
        <begin position="20"/>
        <end position="80"/>
    </location>
</feature>
<keyword evidence="3" id="KW-1185">Reference proteome</keyword>
<name>A0A4Y7PSB2_9AGAM</name>
<sequence length="80" mass="8019">MNPRSIIISLAVVFASVAASPIESAVASELSNSRICAEGCNYPVSNTTITTTSTTSGAQSTSPGKALAVTVVGGILYSIL</sequence>
<proteinExistence type="predicted"/>
<evidence type="ECO:0000313" key="3">
    <source>
        <dbReference type="Proteomes" id="UP000294933"/>
    </source>
</evidence>